<evidence type="ECO:0000256" key="5">
    <source>
        <dbReference type="PROSITE-ProRule" id="PRU00042"/>
    </source>
</evidence>
<dbReference type="Proteomes" id="UP000076871">
    <property type="component" value="Unassembled WGS sequence"/>
</dbReference>
<evidence type="ECO:0000313" key="7">
    <source>
        <dbReference type="EMBL" id="KZT03221.1"/>
    </source>
</evidence>
<evidence type="ECO:0000256" key="2">
    <source>
        <dbReference type="ARBA" id="ARBA00022737"/>
    </source>
</evidence>
<dbReference type="SMART" id="SM00451">
    <property type="entry name" value="ZnF_U1"/>
    <property type="match status" value="2"/>
</dbReference>
<accession>A0A165CQ71</accession>
<evidence type="ECO:0000256" key="1">
    <source>
        <dbReference type="ARBA" id="ARBA00022723"/>
    </source>
</evidence>
<dbReference type="PROSITE" id="PS00028">
    <property type="entry name" value="ZINC_FINGER_C2H2_1"/>
    <property type="match status" value="2"/>
</dbReference>
<dbReference type="OrthoDB" id="6077919at2759"/>
<dbReference type="AlphaFoldDB" id="A0A165CQ71"/>
<dbReference type="Gene3D" id="3.30.160.60">
    <property type="entry name" value="Classic Zinc Finger"/>
    <property type="match status" value="3"/>
</dbReference>
<keyword evidence="1" id="KW-0479">Metal-binding</keyword>
<evidence type="ECO:0000313" key="8">
    <source>
        <dbReference type="Proteomes" id="UP000076871"/>
    </source>
</evidence>
<keyword evidence="3 5" id="KW-0863">Zinc-finger</keyword>
<protein>
    <recommendedName>
        <fullName evidence="6">C2H2-type domain-containing protein</fullName>
    </recommendedName>
</protein>
<dbReference type="SMART" id="SM00355">
    <property type="entry name" value="ZnF_C2H2"/>
    <property type="match status" value="8"/>
</dbReference>
<feature type="domain" description="C2H2-type" evidence="6">
    <location>
        <begin position="102"/>
        <end position="126"/>
    </location>
</feature>
<dbReference type="STRING" id="1314785.A0A165CQ71"/>
<organism evidence="7 8">
    <name type="scientific">Laetiporus sulphureus 93-53</name>
    <dbReference type="NCBI Taxonomy" id="1314785"/>
    <lineage>
        <taxon>Eukaryota</taxon>
        <taxon>Fungi</taxon>
        <taxon>Dikarya</taxon>
        <taxon>Basidiomycota</taxon>
        <taxon>Agaricomycotina</taxon>
        <taxon>Agaricomycetes</taxon>
        <taxon>Polyporales</taxon>
        <taxon>Laetiporus</taxon>
    </lineage>
</organism>
<dbReference type="InParanoid" id="A0A165CQ71"/>
<evidence type="ECO:0000256" key="4">
    <source>
        <dbReference type="ARBA" id="ARBA00022833"/>
    </source>
</evidence>
<dbReference type="PROSITE" id="PS50157">
    <property type="entry name" value="ZINC_FINGER_C2H2_2"/>
    <property type="match status" value="2"/>
</dbReference>
<dbReference type="GeneID" id="63821885"/>
<dbReference type="RefSeq" id="XP_040760961.1">
    <property type="nucleotide sequence ID" value="XM_040904855.1"/>
</dbReference>
<dbReference type="InterPro" id="IPR013087">
    <property type="entry name" value="Znf_C2H2_type"/>
</dbReference>
<feature type="domain" description="C2H2-type" evidence="6">
    <location>
        <begin position="78"/>
        <end position="101"/>
    </location>
</feature>
<dbReference type="Pfam" id="PF12874">
    <property type="entry name" value="zf-met"/>
    <property type="match status" value="3"/>
</dbReference>
<dbReference type="PANTHER" id="PTHR24379:SF121">
    <property type="entry name" value="C2H2-TYPE DOMAIN-CONTAINING PROTEIN"/>
    <property type="match status" value="1"/>
</dbReference>
<keyword evidence="4" id="KW-0862">Zinc</keyword>
<keyword evidence="2" id="KW-0677">Repeat</keyword>
<gene>
    <name evidence="7" type="ORF">LAESUDRAFT_660180</name>
</gene>
<dbReference type="PANTHER" id="PTHR24379">
    <property type="entry name" value="KRAB AND ZINC FINGER DOMAIN-CONTAINING"/>
    <property type="match status" value="1"/>
</dbReference>
<dbReference type="GO" id="GO:0008270">
    <property type="term" value="F:zinc ion binding"/>
    <property type="evidence" value="ECO:0007669"/>
    <property type="project" value="UniProtKB-KW"/>
</dbReference>
<keyword evidence="8" id="KW-1185">Reference proteome</keyword>
<sequence length="296" mass="34139">MAFCDRCDRYFPSERALEQHIDNSNAHHVCELHGKDFASAWSLIQHYVQSPMHHYCQRCDDHLKSHNDLISHYEEDHYYCETCNSFYKNAAGLHEHNRQRHWYCADCRRVFQSESNLKSHLRSAIHRDRVVSCPGRNCNKQFMSAADLVLHWESGTCPSHVDRDIINRTAVRLDRSNIITNPNRLIGGPDGYSPPSSTVTATWATDRSWNGRKYECVLCHREYSTLKALNQHLESPAHAEKIYKCPRGWNGCGHEFRTLSALCQHVESEQCGVHRFNSAMQNVIGSLSDGLNRLTL</sequence>
<reference evidence="7 8" key="1">
    <citation type="journal article" date="2016" name="Mol. Biol. Evol.">
        <title>Comparative Genomics of Early-Diverging Mushroom-Forming Fungi Provides Insights into the Origins of Lignocellulose Decay Capabilities.</title>
        <authorList>
            <person name="Nagy L.G."/>
            <person name="Riley R."/>
            <person name="Tritt A."/>
            <person name="Adam C."/>
            <person name="Daum C."/>
            <person name="Floudas D."/>
            <person name="Sun H."/>
            <person name="Yadav J.S."/>
            <person name="Pangilinan J."/>
            <person name="Larsson K.H."/>
            <person name="Matsuura K."/>
            <person name="Barry K."/>
            <person name="Labutti K."/>
            <person name="Kuo R."/>
            <person name="Ohm R.A."/>
            <person name="Bhattacharya S.S."/>
            <person name="Shirouzu T."/>
            <person name="Yoshinaga Y."/>
            <person name="Martin F.M."/>
            <person name="Grigoriev I.V."/>
            <person name="Hibbett D.S."/>
        </authorList>
    </citation>
    <scope>NUCLEOTIDE SEQUENCE [LARGE SCALE GENOMIC DNA]</scope>
    <source>
        <strain evidence="7 8">93-53</strain>
    </source>
</reference>
<dbReference type="EMBL" id="KV427646">
    <property type="protein sequence ID" value="KZT03221.1"/>
    <property type="molecule type" value="Genomic_DNA"/>
</dbReference>
<dbReference type="InterPro" id="IPR036236">
    <property type="entry name" value="Znf_C2H2_sf"/>
</dbReference>
<evidence type="ECO:0000256" key="3">
    <source>
        <dbReference type="ARBA" id="ARBA00022771"/>
    </source>
</evidence>
<proteinExistence type="predicted"/>
<dbReference type="GO" id="GO:0003676">
    <property type="term" value="F:nucleic acid binding"/>
    <property type="evidence" value="ECO:0007669"/>
    <property type="project" value="InterPro"/>
</dbReference>
<evidence type="ECO:0000259" key="6">
    <source>
        <dbReference type="PROSITE" id="PS50157"/>
    </source>
</evidence>
<dbReference type="SUPFAM" id="SSF57667">
    <property type="entry name" value="beta-beta-alpha zinc fingers"/>
    <property type="match status" value="2"/>
</dbReference>
<dbReference type="InterPro" id="IPR003604">
    <property type="entry name" value="Matrin/U1-like-C_Znf_C2H2"/>
</dbReference>
<name>A0A165CQ71_9APHY</name>